<dbReference type="PANTHER" id="PTHR47027">
    <property type="entry name" value="REVERSE TRANSCRIPTASE DOMAIN-CONTAINING PROTEIN"/>
    <property type="match status" value="1"/>
</dbReference>
<evidence type="ECO:0000313" key="1">
    <source>
        <dbReference type="EMBL" id="KAF2880066.1"/>
    </source>
</evidence>
<name>A0A8K0FZ02_IGNLU</name>
<dbReference type="PANTHER" id="PTHR47027:SF20">
    <property type="entry name" value="REVERSE TRANSCRIPTASE-LIKE PROTEIN WITH RNA-DIRECTED DNA POLYMERASE DOMAIN"/>
    <property type="match status" value="1"/>
</dbReference>
<reference evidence="1" key="1">
    <citation type="submission" date="2019-08" db="EMBL/GenBank/DDBJ databases">
        <title>The genome of the North American firefly Photinus pyralis.</title>
        <authorList>
            <consortium name="Photinus pyralis genome working group"/>
            <person name="Fallon T.R."/>
            <person name="Sander Lower S.E."/>
            <person name="Weng J.-K."/>
        </authorList>
    </citation>
    <scope>NUCLEOTIDE SEQUENCE</scope>
    <source>
        <strain evidence="1">TRF0915ILg1</strain>
        <tissue evidence="1">Whole body</tissue>
    </source>
</reference>
<protein>
    <recommendedName>
        <fullName evidence="3">Reverse transcriptase domain-containing protein</fullName>
    </recommendedName>
</protein>
<proteinExistence type="predicted"/>
<dbReference type="AlphaFoldDB" id="A0A8K0FZ02"/>
<sequence>MDGKFLNHLGFADDIVLISNDSDELQVELQINNAKTKIMSNINKNLNITLEGKTKTTENVESYTYVGQQITTAKDGVVDRITRRIRLGWCAFGKLSFILKQIFPTV</sequence>
<keyword evidence="2" id="KW-1185">Reference proteome</keyword>
<comment type="caution">
    <text evidence="1">The sequence shown here is derived from an EMBL/GenBank/DDBJ whole genome shotgun (WGS) entry which is preliminary data.</text>
</comment>
<gene>
    <name evidence="1" type="ORF">ILUMI_26102</name>
</gene>
<organism evidence="1 2">
    <name type="scientific">Ignelater luminosus</name>
    <name type="common">Cucubano</name>
    <name type="synonym">Pyrophorus luminosus</name>
    <dbReference type="NCBI Taxonomy" id="2038154"/>
    <lineage>
        <taxon>Eukaryota</taxon>
        <taxon>Metazoa</taxon>
        <taxon>Ecdysozoa</taxon>
        <taxon>Arthropoda</taxon>
        <taxon>Hexapoda</taxon>
        <taxon>Insecta</taxon>
        <taxon>Pterygota</taxon>
        <taxon>Neoptera</taxon>
        <taxon>Endopterygota</taxon>
        <taxon>Coleoptera</taxon>
        <taxon>Polyphaga</taxon>
        <taxon>Elateriformia</taxon>
        <taxon>Elateroidea</taxon>
        <taxon>Elateridae</taxon>
        <taxon>Agrypninae</taxon>
        <taxon>Pyrophorini</taxon>
        <taxon>Ignelater</taxon>
    </lineage>
</organism>
<dbReference type="Proteomes" id="UP000801492">
    <property type="component" value="Unassembled WGS sequence"/>
</dbReference>
<dbReference type="EMBL" id="VTPC01091032">
    <property type="protein sequence ID" value="KAF2880066.1"/>
    <property type="molecule type" value="Genomic_DNA"/>
</dbReference>
<evidence type="ECO:0008006" key="3">
    <source>
        <dbReference type="Google" id="ProtNLM"/>
    </source>
</evidence>
<accession>A0A8K0FZ02</accession>
<dbReference type="OrthoDB" id="6771659at2759"/>
<evidence type="ECO:0000313" key="2">
    <source>
        <dbReference type="Proteomes" id="UP000801492"/>
    </source>
</evidence>